<comment type="caution">
    <text evidence="1">The sequence shown here is derived from an EMBL/GenBank/DDBJ whole genome shotgun (WGS) entry which is preliminary data.</text>
</comment>
<dbReference type="SUPFAM" id="SSF117074">
    <property type="entry name" value="Hypothetical protein PA1324"/>
    <property type="match status" value="2"/>
</dbReference>
<dbReference type="Proteomes" id="UP000244089">
    <property type="component" value="Unassembled WGS sequence"/>
</dbReference>
<dbReference type="EMBL" id="QAXS01000016">
    <property type="protein sequence ID" value="PTV98491.1"/>
    <property type="molecule type" value="Genomic_DNA"/>
</dbReference>
<dbReference type="InterPro" id="IPR013783">
    <property type="entry name" value="Ig-like_fold"/>
</dbReference>
<gene>
    <name evidence="1" type="ORF">C8C76_11620</name>
</gene>
<protein>
    <recommendedName>
        <fullName evidence="3">Copper amine oxidase-like protein</fullName>
    </recommendedName>
</protein>
<organism evidence="1 2">
    <name type="scientific">Halanaerobium saccharolyticum</name>
    <dbReference type="NCBI Taxonomy" id="43595"/>
    <lineage>
        <taxon>Bacteria</taxon>
        <taxon>Bacillati</taxon>
        <taxon>Bacillota</taxon>
        <taxon>Clostridia</taxon>
        <taxon>Halanaerobiales</taxon>
        <taxon>Halanaerobiaceae</taxon>
        <taxon>Halanaerobium</taxon>
    </lineage>
</organism>
<sequence length="1016" mass="118273">MKNLIIITLFVFLILSPVIIEAQELAEDNLGIETSIVLLTLFDVNREQAYDQDDFFEIFYFSEEDYILLPANLIAPYLEVELNFNRDLSMLTIEKGQREVRVDLTAKAYIEHLEWDDRPSVIAGGEFYLAKEVFEYLTDYQISWNNSLQEVVVEGEFFKDIEIEDGLEEEEEEKEKLIYQEEKEILGDKKKSFQLSSVHYRIQLNLEERIFGGQDKEINGDLNFYGRTGNWAYYLNNDLKYSIDSSEVDYELDRIKFKYQENNMLIIAGDHDFRLEETMGNNEMQGLYFSLPDRLSYKLIPYTSVTVEVNKGDQVSLYLNNSLFKKRDIKTDGKYTFENIELKARYLNKIEVVKLTSEGQEEKRVQYITGSSDVLNSKVKEYELFAGRYRDDDYSGDGWEGYFGALRSNYAFNKNLSAHIETAIYNESLNPDSELTKEVVSSISGFSFRINSRTVINLDWLIAGKKDSLKSGAEASILYGLLNGYIQGVYLYIPPETANFMEKDEGENKSLSFRLDLANNISINPTVGQRKTLEDEIDESDYYTFKVIYNPGWRNYNALSLYYEDNRSEYSFTDQNDQVYIFLGDKIRKGIGLENNIYGRSFRVSSDLAYYDNDLNISDFYQENYQDYEAELGVYKRFGDYLLLSANYDGEMQRDDQGTRYYDREYDGEIRLSFGRRASLSLGTKRNEEESEARIDEESNLRLNYYFNREFSLTAELKDYHSEFLNDYQSVSLSGNYYHPNNPGYIRLLGEYIVPDEGEPGTSFSAAYDIIRDDESEIKIEIGREYADFVNNEYEQYATFSYSHALSFIGEETRKSRFTDIEPRPIVAGYAYLDENYNGVMDPGERKLEDIPMRLGNMMSVSDEDGFFIFKPYFNDIYFLNFDYRNLIADYTPVTEEILVRVKDNQNIMQNFGVTINGTISGNVFIDKNANGIKDENDDYLMWAGMEVAGLNKKDYTDQIGEYYFQNVPLGFHELTLLKESLPKGTRPLNGYTQEIYITEDQLDHHNIDIPIVYGD</sequence>
<evidence type="ECO:0000313" key="1">
    <source>
        <dbReference type="EMBL" id="PTV98491.1"/>
    </source>
</evidence>
<proteinExistence type="predicted"/>
<dbReference type="RefSeq" id="WP_108140375.1">
    <property type="nucleotide sequence ID" value="NZ_QAXS01000016.1"/>
</dbReference>
<name>A0A2T5RJ29_9FIRM</name>
<accession>A0A2T5RJ29</accession>
<dbReference type="Gene3D" id="2.60.40.10">
    <property type="entry name" value="Immunoglobulins"/>
    <property type="match status" value="1"/>
</dbReference>
<evidence type="ECO:0008006" key="3">
    <source>
        <dbReference type="Google" id="ProtNLM"/>
    </source>
</evidence>
<evidence type="ECO:0000313" key="2">
    <source>
        <dbReference type="Proteomes" id="UP000244089"/>
    </source>
</evidence>
<reference evidence="1 2" key="1">
    <citation type="submission" date="2018-04" db="EMBL/GenBank/DDBJ databases">
        <title>Subsurface microbial communities from deep shales in Ohio and West Virginia, USA.</title>
        <authorList>
            <person name="Wrighton K."/>
        </authorList>
    </citation>
    <scope>NUCLEOTIDE SEQUENCE [LARGE SCALE GENOMIC DNA]</scope>
    <source>
        <strain evidence="1 2">WC1</strain>
    </source>
</reference>
<dbReference type="AlphaFoldDB" id="A0A2T5RJ29"/>
<dbReference type="OrthoDB" id="2110000at2"/>